<dbReference type="EMBL" id="CP077074">
    <property type="protein sequence ID" value="QXH38728.1"/>
    <property type="molecule type" value="Genomic_DNA"/>
</dbReference>
<name>A0ABX8MKC7_9PSED</name>
<protein>
    <submittedName>
        <fullName evidence="1">Uncharacterized protein</fullName>
    </submittedName>
</protein>
<sequence length="103" mass="11586">MRDVRTIDQLFEPQPVSWGLRGDPYLWLAMAAQLAATPWPGSQQQLDAVLAEAFEQLTSRPLDTQGHFFVESFAHGGMSSGGISPSFWRERGLPLLRQRWSEA</sequence>
<evidence type="ECO:0000313" key="2">
    <source>
        <dbReference type="Proteomes" id="UP000693952"/>
    </source>
</evidence>
<gene>
    <name evidence="1" type="ORF">KSS89_20990</name>
</gene>
<dbReference type="RefSeq" id="WP_124348020.1">
    <property type="nucleotide sequence ID" value="NZ_CP027706.1"/>
</dbReference>
<dbReference type="Proteomes" id="UP000693952">
    <property type="component" value="Chromosome"/>
</dbReference>
<proteinExistence type="predicted"/>
<evidence type="ECO:0000313" key="1">
    <source>
        <dbReference type="EMBL" id="QXH38728.1"/>
    </source>
</evidence>
<keyword evidence="2" id="KW-1185">Reference proteome</keyword>
<reference evidence="1" key="1">
    <citation type="submission" date="2021-06" db="EMBL/GenBank/DDBJ databases">
        <title>Updating the genus Pseudomonas: Description of 43 new species and partition of the Pseudomonas putida group.</title>
        <authorList>
            <person name="Girard L."/>
            <person name="Lood C."/>
            <person name="Vandamme P."/>
            <person name="Rokni-Zadeh H."/>
            <person name="van Noort V."/>
            <person name="Hofte M."/>
            <person name="Lavigne R."/>
            <person name="De Mot R."/>
        </authorList>
    </citation>
    <scope>NUCLEOTIDE SEQUENCE</scope>
    <source>
        <strain evidence="1">CMR12a</strain>
    </source>
</reference>
<organism evidence="1 2">
    <name type="scientific">Pseudomonas sessilinigenes</name>
    <dbReference type="NCBI Taxonomy" id="658629"/>
    <lineage>
        <taxon>Bacteria</taxon>
        <taxon>Pseudomonadati</taxon>
        <taxon>Pseudomonadota</taxon>
        <taxon>Gammaproteobacteria</taxon>
        <taxon>Pseudomonadales</taxon>
        <taxon>Pseudomonadaceae</taxon>
        <taxon>Pseudomonas</taxon>
    </lineage>
</organism>
<accession>A0ABX8MKC7</accession>